<dbReference type="SUPFAM" id="SSF48613">
    <property type="entry name" value="Heme oxygenase-like"/>
    <property type="match status" value="1"/>
</dbReference>
<accession>A0ABP7X4W7</accession>
<evidence type="ECO:0000313" key="2">
    <source>
        <dbReference type="Proteomes" id="UP001500683"/>
    </source>
</evidence>
<gene>
    <name evidence="1" type="ORF">GCM10022214_83180</name>
</gene>
<evidence type="ECO:0008006" key="3">
    <source>
        <dbReference type="Google" id="ProtNLM"/>
    </source>
</evidence>
<sequence>MTRSRWLAQTCSDALDRALGLRFVQEVHTGVISDQAYADYLLIEERFVETATRLHGLAVWDAPDRDALERNAAAAYALTTEQTDYFRAARAAWPVPSGLGPDALARADRLSAYALDTARAGGYPAVTTVMFAAEILYLTWCTRAHQQGTVRPGPIGDWVALHARDPFRAGVAALAAQVDRLTVPDDDLIRWFTGMLDAEIEFHDAIYT</sequence>
<dbReference type="Proteomes" id="UP001500683">
    <property type="component" value="Unassembled WGS sequence"/>
</dbReference>
<protein>
    <recommendedName>
        <fullName evidence="3">Aminopyrimidine aminohydrolase</fullName>
    </recommendedName>
</protein>
<evidence type="ECO:0000313" key="1">
    <source>
        <dbReference type="EMBL" id="GAA4104253.1"/>
    </source>
</evidence>
<comment type="caution">
    <text evidence="1">The sequence shown here is derived from an EMBL/GenBank/DDBJ whole genome shotgun (WGS) entry which is preliminary data.</text>
</comment>
<dbReference type="RefSeq" id="WP_344958689.1">
    <property type="nucleotide sequence ID" value="NZ_BAAAZG010000080.1"/>
</dbReference>
<dbReference type="CDD" id="cd19358">
    <property type="entry name" value="TenA_E_Spr0628-like"/>
    <property type="match status" value="1"/>
</dbReference>
<dbReference type="InterPro" id="IPR016084">
    <property type="entry name" value="Haem_Oase-like_multi-hlx"/>
</dbReference>
<proteinExistence type="predicted"/>
<name>A0ABP7X4W7_9ACTN</name>
<keyword evidence="2" id="KW-1185">Reference proteome</keyword>
<dbReference type="EMBL" id="BAAAZG010000080">
    <property type="protein sequence ID" value="GAA4104253.1"/>
    <property type="molecule type" value="Genomic_DNA"/>
</dbReference>
<organism evidence="1 2">
    <name type="scientific">Actinomadura miaoliensis</name>
    <dbReference type="NCBI Taxonomy" id="430685"/>
    <lineage>
        <taxon>Bacteria</taxon>
        <taxon>Bacillati</taxon>
        <taxon>Actinomycetota</taxon>
        <taxon>Actinomycetes</taxon>
        <taxon>Streptosporangiales</taxon>
        <taxon>Thermomonosporaceae</taxon>
        <taxon>Actinomadura</taxon>
    </lineage>
</organism>
<reference evidence="2" key="1">
    <citation type="journal article" date="2019" name="Int. J. Syst. Evol. Microbiol.">
        <title>The Global Catalogue of Microorganisms (GCM) 10K type strain sequencing project: providing services to taxonomists for standard genome sequencing and annotation.</title>
        <authorList>
            <consortium name="The Broad Institute Genomics Platform"/>
            <consortium name="The Broad Institute Genome Sequencing Center for Infectious Disease"/>
            <person name="Wu L."/>
            <person name="Ma J."/>
        </authorList>
    </citation>
    <scope>NUCLEOTIDE SEQUENCE [LARGE SCALE GENOMIC DNA]</scope>
    <source>
        <strain evidence="2">JCM 16702</strain>
    </source>
</reference>
<dbReference type="Gene3D" id="1.20.910.10">
    <property type="entry name" value="Heme oxygenase-like"/>
    <property type="match status" value="1"/>
</dbReference>